<organism evidence="2 3">
    <name type="scientific">Aspergillus sydowii CBS 593.65</name>
    <dbReference type="NCBI Taxonomy" id="1036612"/>
    <lineage>
        <taxon>Eukaryota</taxon>
        <taxon>Fungi</taxon>
        <taxon>Dikarya</taxon>
        <taxon>Ascomycota</taxon>
        <taxon>Pezizomycotina</taxon>
        <taxon>Eurotiomycetes</taxon>
        <taxon>Eurotiomycetidae</taxon>
        <taxon>Eurotiales</taxon>
        <taxon>Aspergillaceae</taxon>
        <taxon>Aspergillus</taxon>
        <taxon>Aspergillus subgen. Nidulantes</taxon>
    </lineage>
</organism>
<dbReference type="Proteomes" id="UP000184356">
    <property type="component" value="Unassembled WGS sequence"/>
</dbReference>
<evidence type="ECO:0000313" key="3">
    <source>
        <dbReference type="Proteomes" id="UP000184356"/>
    </source>
</evidence>
<evidence type="ECO:0000313" key="2">
    <source>
        <dbReference type="EMBL" id="OJJ53103.1"/>
    </source>
</evidence>
<feature type="transmembrane region" description="Helical" evidence="1">
    <location>
        <begin position="195"/>
        <end position="218"/>
    </location>
</feature>
<keyword evidence="1" id="KW-0812">Transmembrane</keyword>
<feature type="transmembrane region" description="Helical" evidence="1">
    <location>
        <begin position="238"/>
        <end position="258"/>
    </location>
</feature>
<reference evidence="3" key="1">
    <citation type="journal article" date="2017" name="Genome Biol.">
        <title>Comparative genomics reveals high biological diversity and specific adaptations in the industrially and medically important fungal genus Aspergillus.</title>
        <authorList>
            <person name="de Vries R.P."/>
            <person name="Riley R."/>
            <person name="Wiebenga A."/>
            <person name="Aguilar-Osorio G."/>
            <person name="Amillis S."/>
            <person name="Uchima C.A."/>
            <person name="Anderluh G."/>
            <person name="Asadollahi M."/>
            <person name="Askin M."/>
            <person name="Barry K."/>
            <person name="Battaglia E."/>
            <person name="Bayram O."/>
            <person name="Benocci T."/>
            <person name="Braus-Stromeyer S.A."/>
            <person name="Caldana C."/>
            <person name="Canovas D."/>
            <person name="Cerqueira G.C."/>
            <person name="Chen F."/>
            <person name="Chen W."/>
            <person name="Choi C."/>
            <person name="Clum A."/>
            <person name="Dos Santos R.A."/>
            <person name="Damasio A.R."/>
            <person name="Diallinas G."/>
            <person name="Emri T."/>
            <person name="Fekete E."/>
            <person name="Flipphi M."/>
            <person name="Freyberg S."/>
            <person name="Gallo A."/>
            <person name="Gournas C."/>
            <person name="Habgood R."/>
            <person name="Hainaut M."/>
            <person name="Harispe M.L."/>
            <person name="Henrissat B."/>
            <person name="Hilden K.S."/>
            <person name="Hope R."/>
            <person name="Hossain A."/>
            <person name="Karabika E."/>
            <person name="Karaffa L."/>
            <person name="Karanyi Z."/>
            <person name="Krasevec N."/>
            <person name="Kuo A."/>
            <person name="Kusch H."/>
            <person name="LaButti K."/>
            <person name="Lagendijk E.L."/>
            <person name="Lapidus A."/>
            <person name="Levasseur A."/>
            <person name="Lindquist E."/>
            <person name="Lipzen A."/>
            <person name="Logrieco A.F."/>
            <person name="MacCabe A."/>
            <person name="Maekelae M.R."/>
            <person name="Malavazi I."/>
            <person name="Melin P."/>
            <person name="Meyer V."/>
            <person name="Mielnichuk N."/>
            <person name="Miskei M."/>
            <person name="Molnar A.P."/>
            <person name="Mule G."/>
            <person name="Ngan C.Y."/>
            <person name="Orejas M."/>
            <person name="Orosz E."/>
            <person name="Ouedraogo J.P."/>
            <person name="Overkamp K.M."/>
            <person name="Park H.-S."/>
            <person name="Perrone G."/>
            <person name="Piumi F."/>
            <person name="Punt P.J."/>
            <person name="Ram A.F."/>
            <person name="Ramon A."/>
            <person name="Rauscher S."/>
            <person name="Record E."/>
            <person name="Riano-Pachon D.M."/>
            <person name="Robert V."/>
            <person name="Roehrig J."/>
            <person name="Ruller R."/>
            <person name="Salamov A."/>
            <person name="Salih N.S."/>
            <person name="Samson R.A."/>
            <person name="Sandor E."/>
            <person name="Sanguinetti M."/>
            <person name="Schuetze T."/>
            <person name="Sepcic K."/>
            <person name="Shelest E."/>
            <person name="Sherlock G."/>
            <person name="Sophianopoulou V."/>
            <person name="Squina F.M."/>
            <person name="Sun H."/>
            <person name="Susca A."/>
            <person name="Todd R.B."/>
            <person name="Tsang A."/>
            <person name="Unkles S.E."/>
            <person name="van de Wiele N."/>
            <person name="van Rossen-Uffink D."/>
            <person name="Oliveira J.V."/>
            <person name="Vesth T.C."/>
            <person name="Visser J."/>
            <person name="Yu J.-H."/>
            <person name="Zhou M."/>
            <person name="Andersen M.R."/>
            <person name="Archer D.B."/>
            <person name="Baker S.E."/>
            <person name="Benoit I."/>
            <person name="Brakhage A.A."/>
            <person name="Braus G.H."/>
            <person name="Fischer R."/>
            <person name="Frisvad J.C."/>
            <person name="Goldman G.H."/>
            <person name="Houbraken J."/>
            <person name="Oakley B."/>
            <person name="Pocsi I."/>
            <person name="Scazzocchio C."/>
            <person name="Seiboth B."/>
            <person name="vanKuyk P.A."/>
            <person name="Wortman J."/>
            <person name="Dyer P.S."/>
            <person name="Grigoriev I.V."/>
        </authorList>
    </citation>
    <scope>NUCLEOTIDE SEQUENCE [LARGE SCALE GENOMIC DNA]</scope>
    <source>
        <strain evidence="3">CBS 593.65</strain>
    </source>
</reference>
<dbReference type="AlphaFoldDB" id="A0A1L9T1D5"/>
<keyword evidence="1" id="KW-0472">Membrane</keyword>
<keyword evidence="1" id="KW-1133">Transmembrane helix</keyword>
<evidence type="ECO:0000256" key="1">
    <source>
        <dbReference type="SAM" id="Phobius"/>
    </source>
</evidence>
<name>A0A1L9T1D5_9EURO</name>
<keyword evidence="3" id="KW-1185">Reference proteome</keyword>
<gene>
    <name evidence="2" type="ORF">ASPSYDRAFT_542582</name>
</gene>
<protein>
    <submittedName>
        <fullName evidence="2">Uncharacterized protein</fullName>
    </submittedName>
</protein>
<proteinExistence type="predicted"/>
<sequence length="280" mass="31371">MIPFLQVCETINSRCTPLANVPVRCRFFLQRKGLQDSPCPLPKVACAASENPKSDLAGLRQVCFFQSSSFIFLRFRCRLPFVTRGLDVRFHRVSFSAANHNRKLHVLVDSDSQPSDWMHVPCDGTCSDSVTAITSPRGIFPDIVHDLALLTTDVGWMVLAQWPVLQGIITDCRSCDRATSSIAFFTRRRPASTRIILFAIAGLGLSLAATSLSFKAALDSHSTATRSGRARDMSLTDYFHGAYAQYYVNSCNWFVAIVRFRNANRILMGERCRLHSLVIW</sequence>
<dbReference type="EMBL" id="KV878598">
    <property type="protein sequence ID" value="OJJ53103.1"/>
    <property type="molecule type" value="Genomic_DNA"/>
</dbReference>
<dbReference type="RefSeq" id="XP_040696909.1">
    <property type="nucleotide sequence ID" value="XM_040848824.1"/>
</dbReference>
<dbReference type="VEuPathDB" id="FungiDB:ASPSYDRAFT_542582"/>
<dbReference type="GeneID" id="63764897"/>
<accession>A0A1L9T1D5</accession>